<evidence type="ECO:0000313" key="12">
    <source>
        <dbReference type="EMBL" id="CAG5108895.1"/>
    </source>
</evidence>
<dbReference type="Gene3D" id="3.40.1190.20">
    <property type="match status" value="1"/>
</dbReference>
<proteinExistence type="inferred from homology"/>
<comment type="catalytic activity">
    <reaction evidence="10">
        <text>adenosine + ATP = AMP + ADP + H(+)</text>
        <dbReference type="Rhea" id="RHEA:20824"/>
        <dbReference type="ChEBI" id="CHEBI:15378"/>
        <dbReference type="ChEBI" id="CHEBI:16335"/>
        <dbReference type="ChEBI" id="CHEBI:30616"/>
        <dbReference type="ChEBI" id="CHEBI:456215"/>
        <dbReference type="ChEBI" id="CHEBI:456216"/>
        <dbReference type="EC" id="2.7.1.20"/>
    </reaction>
</comment>
<evidence type="ECO:0000256" key="10">
    <source>
        <dbReference type="RuleBase" id="RU368116"/>
    </source>
</evidence>
<keyword evidence="5 10" id="KW-0660">Purine salvage</keyword>
<protein>
    <recommendedName>
        <fullName evidence="3 10">Adenosine kinase</fullName>
        <shortName evidence="10">AK</shortName>
        <ecNumber evidence="3 10">2.7.1.20</ecNumber>
    </recommendedName>
    <alternativeName>
        <fullName evidence="10">Adenosine 5'-phosphotransferase</fullName>
    </alternativeName>
</protein>
<evidence type="ECO:0000313" key="13">
    <source>
        <dbReference type="Proteomes" id="UP000786811"/>
    </source>
</evidence>
<comment type="pathway">
    <text evidence="1 10">Purine metabolism; AMP biosynthesis via salvage pathway; AMP from adenosine: step 1/1.</text>
</comment>
<keyword evidence="13" id="KW-1185">Reference proteome</keyword>
<keyword evidence="10" id="KW-0539">Nucleus</keyword>
<evidence type="ECO:0000256" key="8">
    <source>
        <dbReference type="ARBA" id="ARBA00022840"/>
    </source>
</evidence>
<dbReference type="GO" id="GO:0006166">
    <property type="term" value="P:purine ribonucleoside salvage"/>
    <property type="evidence" value="ECO:0007669"/>
    <property type="project" value="UniProtKB-KW"/>
</dbReference>
<dbReference type="SUPFAM" id="SSF53613">
    <property type="entry name" value="Ribokinase-like"/>
    <property type="match status" value="1"/>
</dbReference>
<dbReference type="InterPro" id="IPR001805">
    <property type="entry name" value="Adenokinase"/>
</dbReference>
<comment type="function">
    <text evidence="10">ATP dependent phosphorylation of adenosine and other related nucleoside analogs to monophosphate derivatives.</text>
</comment>
<feature type="active site" description="Proton acceptor" evidence="9">
    <location>
        <position position="325"/>
    </location>
</feature>
<dbReference type="AlphaFoldDB" id="A0A8J2HQU4"/>
<dbReference type="GO" id="GO:0044209">
    <property type="term" value="P:AMP salvage"/>
    <property type="evidence" value="ECO:0007669"/>
    <property type="project" value="UniProtKB-UniRule"/>
</dbReference>
<dbReference type="GO" id="GO:0005524">
    <property type="term" value="F:ATP binding"/>
    <property type="evidence" value="ECO:0007669"/>
    <property type="project" value="UniProtKB-UniRule"/>
</dbReference>
<dbReference type="EMBL" id="CAJNRD030001124">
    <property type="protein sequence ID" value="CAG5108895.1"/>
    <property type="molecule type" value="Genomic_DNA"/>
</dbReference>
<dbReference type="GO" id="GO:0004001">
    <property type="term" value="F:adenosine kinase activity"/>
    <property type="evidence" value="ECO:0007669"/>
    <property type="project" value="UniProtKB-UniRule"/>
</dbReference>
<dbReference type="InterPro" id="IPR011611">
    <property type="entry name" value="PfkB_dom"/>
</dbReference>
<dbReference type="UniPathway" id="UPA00588">
    <property type="reaction ID" value="UER00659"/>
</dbReference>
<keyword evidence="7 10" id="KW-0418">Kinase</keyword>
<dbReference type="Gene3D" id="3.30.1110.10">
    <property type="match status" value="1"/>
</dbReference>
<comment type="subcellular location">
    <subcellularLocation>
        <location evidence="10">Nucleus</location>
    </subcellularLocation>
</comment>
<keyword evidence="4 10" id="KW-0808">Transferase</keyword>
<dbReference type="GO" id="GO:0005634">
    <property type="term" value="C:nucleus"/>
    <property type="evidence" value="ECO:0007669"/>
    <property type="project" value="UniProtKB-SubCell"/>
</dbReference>
<evidence type="ECO:0000256" key="4">
    <source>
        <dbReference type="ARBA" id="ARBA00022679"/>
    </source>
</evidence>
<evidence type="ECO:0000256" key="9">
    <source>
        <dbReference type="PIRSR" id="PIRSR601805-1"/>
    </source>
</evidence>
<dbReference type="InterPro" id="IPR029056">
    <property type="entry name" value="Ribokinase-like"/>
</dbReference>
<comment type="caution">
    <text evidence="12">The sequence shown here is derived from an EMBL/GenBank/DDBJ whole genome shotgun (WGS) entry which is preliminary data.</text>
</comment>
<comment type="similarity">
    <text evidence="2 10">Belongs to the carbohydrate kinase PfkB family.</text>
</comment>
<keyword evidence="6 10" id="KW-0547">Nucleotide-binding</keyword>
<keyword evidence="8 10" id="KW-0067">ATP-binding</keyword>
<comment type="subunit">
    <text evidence="10">Monomer.</text>
</comment>
<evidence type="ECO:0000259" key="11">
    <source>
        <dbReference type="Pfam" id="PF00294"/>
    </source>
</evidence>
<feature type="domain" description="Carbohydrate kinase PfkB" evidence="11">
    <location>
        <begin position="71"/>
        <end position="364"/>
    </location>
</feature>
<evidence type="ECO:0000256" key="3">
    <source>
        <dbReference type="ARBA" id="ARBA00012119"/>
    </source>
</evidence>
<dbReference type="CDD" id="cd01168">
    <property type="entry name" value="adenosine_kinase"/>
    <property type="match status" value="1"/>
</dbReference>
<organism evidence="12 13">
    <name type="scientific">Cotesia congregata</name>
    <name type="common">Parasitoid wasp</name>
    <name type="synonym">Apanteles congregatus</name>
    <dbReference type="NCBI Taxonomy" id="51543"/>
    <lineage>
        <taxon>Eukaryota</taxon>
        <taxon>Metazoa</taxon>
        <taxon>Ecdysozoa</taxon>
        <taxon>Arthropoda</taxon>
        <taxon>Hexapoda</taxon>
        <taxon>Insecta</taxon>
        <taxon>Pterygota</taxon>
        <taxon>Neoptera</taxon>
        <taxon>Endopterygota</taxon>
        <taxon>Hymenoptera</taxon>
        <taxon>Apocrita</taxon>
        <taxon>Ichneumonoidea</taxon>
        <taxon>Braconidae</taxon>
        <taxon>Microgastrinae</taxon>
        <taxon>Cotesia</taxon>
    </lineage>
</organism>
<evidence type="ECO:0000256" key="5">
    <source>
        <dbReference type="ARBA" id="ARBA00022726"/>
    </source>
</evidence>
<accession>A0A8J2HQU4</accession>
<gene>
    <name evidence="12" type="ORF">HICCMSTLAB_LOCUS13531</name>
</gene>
<evidence type="ECO:0000256" key="7">
    <source>
        <dbReference type="ARBA" id="ARBA00022777"/>
    </source>
</evidence>
<dbReference type="GO" id="GO:0005829">
    <property type="term" value="C:cytosol"/>
    <property type="evidence" value="ECO:0007669"/>
    <property type="project" value="TreeGrafter"/>
</dbReference>
<evidence type="ECO:0000256" key="6">
    <source>
        <dbReference type="ARBA" id="ARBA00022741"/>
    </source>
</evidence>
<dbReference type="PANTHER" id="PTHR45769">
    <property type="entry name" value="ADENOSINE KINASE"/>
    <property type="match status" value="1"/>
</dbReference>
<dbReference type="Proteomes" id="UP000786811">
    <property type="component" value="Unassembled WGS sequence"/>
</dbReference>
<sequence>MVEKQSLQQVVTALQLPAVVAFGNPLLDVVSTIQDANLLEKYKLEVDSEIELPEDIIQQILADLPTDWNQRVAAGGCAQNTARILQWLCGGPKIPHVAVICGGIGNDSRGATLEKLVKATGVETRYALHLDLPTGIALSLSRDSSRSLIANLGAAGVYTLEDLKKSNLPWETIKIVYIEGFFLTHGLDVAKEVVKLTQDKNIIIAFNINGEYMVQDHHAAICEMVGLAKIVFGNAREMTALAKALNIKFDNVADIPFLLNSSKRVTVGVSSSERSKDDWLADNDIFVMTQGGSAPAIVVWGQGNSVQVQPTKPPTPVVDATGAGDALVAGFLAGVLSQWDPKSCLECGCKTAGMMVTRLGVTLPEVVPEDLLK</sequence>
<dbReference type="Pfam" id="PF00294">
    <property type="entry name" value="PfkB"/>
    <property type="match status" value="1"/>
</dbReference>
<dbReference type="EC" id="2.7.1.20" evidence="3 10"/>
<reference evidence="12" key="1">
    <citation type="submission" date="2021-04" db="EMBL/GenBank/DDBJ databases">
        <authorList>
            <person name="Chebbi M.A.C M."/>
        </authorList>
    </citation>
    <scope>NUCLEOTIDE SEQUENCE</scope>
</reference>
<name>A0A8J2HQU4_COTCN</name>
<dbReference type="GO" id="GO:0006144">
    <property type="term" value="P:purine nucleobase metabolic process"/>
    <property type="evidence" value="ECO:0007669"/>
    <property type="project" value="TreeGrafter"/>
</dbReference>
<dbReference type="OrthoDB" id="432447at2759"/>
<keyword evidence="10" id="KW-0460">Magnesium</keyword>
<dbReference type="PANTHER" id="PTHR45769:SF3">
    <property type="entry name" value="ADENOSINE KINASE"/>
    <property type="match status" value="1"/>
</dbReference>
<comment type="cofactor">
    <cofactor evidence="10">
        <name>Mg(2+)</name>
        <dbReference type="ChEBI" id="CHEBI:18420"/>
    </cofactor>
    <text evidence="10">Binds 3 Mg(2+) ions per subunit.</text>
</comment>
<evidence type="ECO:0000256" key="1">
    <source>
        <dbReference type="ARBA" id="ARBA00004801"/>
    </source>
</evidence>
<evidence type="ECO:0000256" key="2">
    <source>
        <dbReference type="ARBA" id="ARBA00010688"/>
    </source>
</evidence>